<keyword evidence="2" id="KW-0067">ATP-binding</keyword>
<dbReference type="GO" id="GO:0140664">
    <property type="term" value="F:ATP-dependent DNA damage sensor activity"/>
    <property type="evidence" value="ECO:0007669"/>
    <property type="project" value="InterPro"/>
</dbReference>
<evidence type="ECO:0000313" key="5">
    <source>
        <dbReference type="EMBL" id="AWW30909.1"/>
    </source>
</evidence>
<dbReference type="SUPFAM" id="SSF52540">
    <property type="entry name" value="P-loop containing nucleoside triphosphate hydrolases"/>
    <property type="match status" value="1"/>
</dbReference>
<dbReference type="OrthoDB" id="9801987at2"/>
<dbReference type="InterPro" id="IPR000432">
    <property type="entry name" value="DNA_mismatch_repair_MutS_C"/>
</dbReference>
<dbReference type="SMART" id="SM00534">
    <property type="entry name" value="MUTSac"/>
    <property type="match status" value="1"/>
</dbReference>
<dbReference type="Gene3D" id="3.40.50.300">
    <property type="entry name" value="P-loop containing nucleotide triphosphate hydrolases"/>
    <property type="match status" value="1"/>
</dbReference>
<dbReference type="GO" id="GO:0006298">
    <property type="term" value="P:mismatch repair"/>
    <property type="evidence" value="ECO:0007669"/>
    <property type="project" value="InterPro"/>
</dbReference>
<sequence length="441" mass="50892">MAFEIDPQTIRDLELFNEKPDGKSIFSFFNRTQTFGGKLQLKGLMQSPLDNIEELQARKSIIGFFMEKEFPLSINSSQMDFIDHYFRVNKTVLKHNALDGYFQRKFIRQNNKNDQYLIETGIEKMIFLLIALTDALGKIPKVKVPVSLRQYFSLIQSYLDKPAIKTMLKELGPKPRKIQHYRYDYLFRDKYQLETQDLVKTVYLFDAFNAVAKTAKNHQLCLADYSESSEPQLTITQLFHPFLEKPVRNSISTKSHQNICFLTGPNMAGKSTFLKSVGLAIYLAHLGFPVPATSMKTPIYKGLTTTINLPDDMGLGYSHFYSEVNRIKDVALHIQQKKQVFVIFDELFRGTNVKDAYEASLAVLEAFSCIKGSTFFISSHILEVAEKLHTNQNILFRYFDAGLKDQNLHYTYRLCEGISHERLGMYILQRENVIDILQSLK</sequence>
<dbReference type="AlphaFoldDB" id="A0A2Z4IJI6"/>
<keyword evidence="6" id="KW-1185">Reference proteome</keyword>
<evidence type="ECO:0000256" key="2">
    <source>
        <dbReference type="ARBA" id="ARBA00022840"/>
    </source>
</evidence>
<dbReference type="InterPro" id="IPR027417">
    <property type="entry name" value="P-loop_NTPase"/>
</dbReference>
<dbReference type="EMBL" id="CP030041">
    <property type="protein sequence ID" value="AWW30909.1"/>
    <property type="molecule type" value="Genomic_DNA"/>
</dbReference>
<dbReference type="Proteomes" id="UP000248688">
    <property type="component" value="Chromosome"/>
</dbReference>
<proteinExistence type="predicted"/>
<dbReference type="Gene3D" id="1.10.1420.10">
    <property type="match status" value="1"/>
</dbReference>
<organism evidence="5 6">
    <name type="scientific">Echinicola strongylocentroti</name>
    <dbReference type="NCBI Taxonomy" id="1795355"/>
    <lineage>
        <taxon>Bacteria</taxon>
        <taxon>Pseudomonadati</taxon>
        <taxon>Bacteroidota</taxon>
        <taxon>Cytophagia</taxon>
        <taxon>Cytophagales</taxon>
        <taxon>Cyclobacteriaceae</taxon>
        <taxon>Echinicola</taxon>
    </lineage>
</organism>
<protein>
    <recommendedName>
        <fullName evidence="4">DNA mismatch repair proteins mutS family domain-containing protein</fullName>
    </recommendedName>
</protein>
<dbReference type="PANTHER" id="PTHR11361:SF34">
    <property type="entry name" value="DNA MISMATCH REPAIR PROTEIN MSH1, MITOCHONDRIAL"/>
    <property type="match status" value="1"/>
</dbReference>
<dbReference type="RefSeq" id="WP_112784286.1">
    <property type="nucleotide sequence ID" value="NZ_CP030041.1"/>
</dbReference>
<evidence type="ECO:0000313" key="6">
    <source>
        <dbReference type="Proteomes" id="UP000248688"/>
    </source>
</evidence>
<evidence type="ECO:0000256" key="3">
    <source>
        <dbReference type="ARBA" id="ARBA00023125"/>
    </source>
</evidence>
<name>A0A2Z4IJI6_9BACT</name>
<dbReference type="KEGG" id="est:DN752_12655"/>
<evidence type="ECO:0000259" key="4">
    <source>
        <dbReference type="SMART" id="SM00534"/>
    </source>
</evidence>
<keyword evidence="3" id="KW-0238">DNA-binding</keyword>
<keyword evidence="1" id="KW-0547">Nucleotide-binding</keyword>
<gene>
    <name evidence="5" type="ORF">DN752_12655</name>
</gene>
<feature type="domain" description="DNA mismatch repair proteins mutS family" evidence="4">
    <location>
        <begin position="257"/>
        <end position="438"/>
    </location>
</feature>
<dbReference type="GO" id="GO:0030983">
    <property type="term" value="F:mismatched DNA binding"/>
    <property type="evidence" value="ECO:0007669"/>
    <property type="project" value="InterPro"/>
</dbReference>
<dbReference type="PANTHER" id="PTHR11361">
    <property type="entry name" value="DNA MISMATCH REPAIR PROTEIN MUTS FAMILY MEMBER"/>
    <property type="match status" value="1"/>
</dbReference>
<evidence type="ECO:0000256" key="1">
    <source>
        <dbReference type="ARBA" id="ARBA00022741"/>
    </source>
</evidence>
<reference evidence="5 6" key="1">
    <citation type="submission" date="2018-06" db="EMBL/GenBank/DDBJ databases">
        <title>Echinicola strongylocentroti sp. nov., isolated from a sea urchin Strongylocentrotus intermedius.</title>
        <authorList>
            <person name="Bae S.S."/>
        </authorList>
    </citation>
    <scope>NUCLEOTIDE SEQUENCE [LARGE SCALE GENOMIC DNA]</scope>
    <source>
        <strain evidence="5 6">MEBiC08714</strain>
    </source>
</reference>
<dbReference type="SUPFAM" id="SSF48334">
    <property type="entry name" value="DNA repair protein MutS, domain III"/>
    <property type="match status" value="1"/>
</dbReference>
<dbReference type="Pfam" id="PF00488">
    <property type="entry name" value="MutS_V"/>
    <property type="match status" value="1"/>
</dbReference>
<dbReference type="GO" id="GO:0005524">
    <property type="term" value="F:ATP binding"/>
    <property type="evidence" value="ECO:0007669"/>
    <property type="project" value="UniProtKB-KW"/>
</dbReference>
<dbReference type="InterPro" id="IPR036187">
    <property type="entry name" value="DNA_mismatch_repair_MutS_sf"/>
</dbReference>
<dbReference type="InterPro" id="IPR045076">
    <property type="entry name" value="MutS"/>
</dbReference>
<accession>A0A2Z4IJI6</accession>